<dbReference type="AlphaFoldDB" id="D2QVE7"/>
<protein>
    <submittedName>
        <fullName evidence="1">Uncharacterized protein</fullName>
    </submittedName>
</protein>
<sequence>MNKESVDSFIASLNWGKELKFAEAIAVKRLSVFRKDECNLKGNEAHDIAVGVISKFLDDPALSLKESDLGVRNFRARIRGEINNAVKLIVKSKEVRTTASYSYNEVLSDEAFFDYVIQTPSSAEAELNSKQAVTAYFDQVGEKLLAKPDEQAWLILEELRDGKKPQEIVEGNNLTIEKVYSAIKRIHRAAQQVKEPELYV</sequence>
<evidence type="ECO:0000313" key="1">
    <source>
        <dbReference type="EMBL" id="ADB42779.1"/>
    </source>
</evidence>
<dbReference type="EMBL" id="CP001771">
    <property type="protein sequence ID" value="ADB42779.1"/>
    <property type="molecule type" value="Genomic_DNA"/>
</dbReference>
<reference evidence="1 2" key="1">
    <citation type="journal article" date="2010" name="Stand. Genomic Sci.">
        <title>Complete genome sequence of Spirosoma linguale type strain (1).</title>
        <authorList>
            <person name="Lail K."/>
            <person name="Sikorski J."/>
            <person name="Saunders E."/>
            <person name="Lapidus A."/>
            <person name="Glavina Del Rio T."/>
            <person name="Copeland A."/>
            <person name="Tice H."/>
            <person name="Cheng J.-F."/>
            <person name="Lucas S."/>
            <person name="Nolan M."/>
            <person name="Bruce D."/>
            <person name="Goodwin L."/>
            <person name="Pitluck S."/>
            <person name="Ivanova N."/>
            <person name="Mavromatis K."/>
            <person name="Ovchinnikova G."/>
            <person name="Pati A."/>
            <person name="Chen A."/>
            <person name="Palaniappan K."/>
            <person name="Land M."/>
            <person name="Hauser L."/>
            <person name="Chang Y.-J."/>
            <person name="Jeffries C.D."/>
            <person name="Chain P."/>
            <person name="Brettin T."/>
            <person name="Detter J.C."/>
            <person name="Schuetze A."/>
            <person name="Rohde M."/>
            <person name="Tindall B.J."/>
            <person name="Goeker M."/>
            <person name="Bristow J."/>
            <person name="Eisen J.A."/>
            <person name="Markowitz V."/>
            <person name="Hugenholtz P."/>
            <person name="Kyrpides N.C."/>
            <person name="Klenk H.-P."/>
            <person name="Chen F."/>
        </authorList>
    </citation>
    <scope>NUCLEOTIDE SEQUENCE [LARGE SCALE GENOMIC DNA]</scope>
    <source>
        <strain evidence="2">ATCC 33905 / DSM 74 / LMG 10896 / Claus 1</strain>
    </source>
</reference>
<geneLocation type="plasmid" evidence="1 2">
    <name>pSLIN02</name>
</geneLocation>
<proteinExistence type="predicted"/>
<dbReference type="RefSeq" id="WP_012931259.1">
    <property type="nucleotide sequence ID" value="NC_013732.1"/>
</dbReference>
<dbReference type="KEGG" id="sli:Slin_6830"/>
<gene>
    <name evidence="1" type="ordered locus">Slin_6830</name>
</gene>
<organism evidence="1 2">
    <name type="scientific">Spirosoma linguale (strain ATCC 33905 / DSM 74 / LMG 10896 / Claus 1)</name>
    <dbReference type="NCBI Taxonomy" id="504472"/>
    <lineage>
        <taxon>Bacteria</taxon>
        <taxon>Pseudomonadati</taxon>
        <taxon>Bacteroidota</taxon>
        <taxon>Cytophagia</taxon>
        <taxon>Cytophagales</taxon>
        <taxon>Cytophagaceae</taxon>
        <taxon>Spirosoma</taxon>
    </lineage>
</organism>
<dbReference type="Proteomes" id="UP000002028">
    <property type="component" value="Plasmid pSLIN02"/>
</dbReference>
<keyword evidence="2" id="KW-1185">Reference proteome</keyword>
<dbReference type="HOGENOM" id="CLU_1365485_0_0_10"/>
<name>D2QVE7_SPILD</name>
<accession>D2QVE7</accession>
<keyword evidence="1" id="KW-0614">Plasmid</keyword>
<evidence type="ECO:0000313" key="2">
    <source>
        <dbReference type="Proteomes" id="UP000002028"/>
    </source>
</evidence>